<dbReference type="EMBL" id="JASPKY010000069">
    <property type="protein sequence ID" value="KAK9739940.1"/>
    <property type="molecule type" value="Genomic_DNA"/>
</dbReference>
<evidence type="ECO:0000256" key="2">
    <source>
        <dbReference type="ARBA" id="ARBA00022801"/>
    </source>
</evidence>
<feature type="signal peptide" evidence="5">
    <location>
        <begin position="1"/>
        <end position="19"/>
    </location>
</feature>
<proteinExistence type="predicted"/>
<evidence type="ECO:0000256" key="3">
    <source>
        <dbReference type="ARBA" id="ARBA00022825"/>
    </source>
</evidence>
<dbReference type="SMART" id="SM00020">
    <property type="entry name" value="Tryp_SPc"/>
    <property type="match status" value="1"/>
</dbReference>
<dbReference type="PANTHER" id="PTHR24276:SF96">
    <property type="entry name" value="PEPTIDASE S1 DOMAIN-CONTAINING PROTEIN"/>
    <property type="match status" value="1"/>
</dbReference>
<protein>
    <submittedName>
        <fullName evidence="7">Trypsin</fullName>
    </submittedName>
</protein>
<dbReference type="InterPro" id="IPR043504">
    <property type="entry name" value="Peptidase_S1_PA_chymotrypsin"/>
</dbReference>
<keyword evidence="1" id="KW-0645">Protease</keyword>
<dbReference type="Gene3D" id="2.40.10.10">
    <property type="entry name" value="Trypsin-like serine proteases"/>
    <property type="match status" value="2"/>
</dbReference>
<dbReference type="InterPro" id="IPR009003">
    <property type="entry name" value="Peptidase_S1_PA"/>
</dbReference>
<dbReference type="SUPFAM" id="SSF50494">
    <property type="entry name" value="Trypsin-like serine proteases"/>
    <property type="match status" value="1"/>
</dbReference>
<keyword evidence="4" id="KW-1015">Disulfide bond</keyword>
<evidence type="ECO:0000259" key="6">
    <source>
        <dbReference type="PROSITE" id="PS50240"/>
    </source>
</evidence>
<keyword evidence="3" id="KW-0720">Serine protease</keyword>
<dbReference type="Pfam" id="PF00089">
    <property type="entry name" value="Trypsin"/>
    <property type="match status" value="1"/>
</dbReference>
<evidence type="ECO:0000313" key="8">
    <source>
        <dbReference type="Proteomes" id="UP001458880"/>
    </source>
</evidence>
<accession>A0AAW1M2K0</accession>
<dbReference type="GO" id="GO:0004252">
    <property type="term" value="F:serine-type endopeptidase activity"/>
    <property type="evidence" value="ECO:0007669"/>
    <property type="project" value="InterPro"/>
</dbReference>
<gene>
    <name evidence="7" type="ORF">QE152_g8581</name>
</gene>
<dbReference type="AlphaFoldDB" id="A0AAW1M2K0"/>
<reference evidence="7 8" key="1">
    <citation type="journal article" date="2024" name="BMC Genomics">
        <title>De novo assembly and annotation of Popillia japonica's genome with initial clues to its potential as an invasive pest.</title>
        <authorList>
            <person name="Cucini C."/>
            <person name="Boschi S."/>
            <person name="Funari R."/>
            <person name="Cardaioli E."/>
            <person name="Iannotti N."/>
            <person name="Marturano G."/>
            <person name="Paoli F."/>
            <person name="Bruttini M."/>
            <person name="Carapelli A."/>
            <person name="Frati F."/>
            <person name="Nardi F."/>
        </authorList>
    </citation>
    <scope>NUCLEOTIDE SEQUENCE [LARGE SCALE GENOMIC DNA]</scope>
    <source>
        <strain evidence="7">DMR45628</strain>
    </source>
</reference>
<dbReference type="InterPro" id="IPR033116">
    <property type="entry name" value="TRYPSIN_SER"/>
</dbReference>
<keyword evidence="5" id="KW-0732">Signal</keyword>
<evidence type="ECO:0000256" key="4">
    <source>
        <dbReference type="ARBA" id="ARBA00023157"/>
    </source>
</evidence>
<evidence type="ECO:0000313" key="7">
    <source>
        <dbReference type="EMBL" id="KAK9739940.1"/>
    </source>
</evidence>
<evidence type="ECO:0000256" key="1">
    <source>
        <dbReference type="ARBA" id="ARBA00022670"/>
    </source>
</evidence>
<dbReference type="InterPro" id="IPR050430">
    <property type="entry name" value="Peptidase_S1"/>
</dbReference>
<dbReference type="PANTHER" id="PTHR24276">
    <property type="entry name" value="POLYSERASE-RELATED"/>
    <property type="match status" value="1"/>
</dbReference>
<dbReference type="GO" id="GO:0006508">
    <property type="term" value="P:proteolysis"/>
    <property type="evidence" value="ECO:0007669"/>
    <property type="project" value="UniProtKB-KW"/>
</dbReference>
<keyword evidence="2" id="KW-0378">Hydrolase</keyword>
<dbReference type="InterPro" id="IPR001254">
    <property type="entry name" value="Trypsin_dom"/>
</dbReference>
<name>A0AAW1M2K0_POPJA</name>
<feature type="chain" id="PRO_5043743866" evidence="5">
    <location>
        <begin position="20"/>
        <end position="257"/>
    </location>
</feature>
<sequence length="257" mass="27292">MSNIFTILLLHGFFLHSLQDKGVKTIIKTKKGEYPYVINILSEGVHICAGSYLIRGWVVTTADCLRKKPANITLNLVLNCTKLDGSDGETRTSKATYIHNLYDADVNLHNIGLLSLNAPFTLGDKAAGGGARTDDCEIVFGFDQMIPESDRSAISFTSGKGKTTCGIASGCSGESGSPVVCGGTLFGVLSGNIGCDIDSPATIEGIEYNMAWVKSIVGSLETRAKIACSDTKAGRPEPIDESELLYVAIFRTAAALD</sequence>
<feature type="domain" description="Peptidase S1" evidence="6">
    <location>
        <begin position="9"/>
        <end position="218"/>
    </location>
</feature>
<dbReference type="PROSITE" id="PS00135">
    <property type="entry name" value="TRYPSIN_SER"/>
    <property type="match status" value="1"/>
</dbReference>
<evidence type="ECO:0000256" key="5">
    <source>
        <dbReference type="SAM" id="SignalP"/>
    </source>
</evidence>
<organism evidence="7 8">
    <name type="scientific">Popillia japonica</name>
    <name type="common">Japanese beetle</name>
    <dbReference type="NCBI Taxonomy" id="7064"/>
    <lineage>
        <taxon>Eukaryota</taxon>
        <taxon>Metazoa</taxon>
        <taxon>Ecdysozoa</taxon>
        <taxon>Arthropoda</taxon>
        <taxon>Hexapoda</taxon>
        <taxon>Insecta</taxon>
        <taxon>Pterygota</taxon>
        <taxon>Neoptera</taxon>
        <taxon>Endopterygota</taxon>
        <taxon>Coleoptera</taxon>
        <taxon>Polyphaga</taxon>
        <taxon>Scarabaeiformia</taxon>
        <taxon>Scarabaeidae</taxon>
        <taxon>Rutelinae</taxon>
        <taxon>Popillia</taxon>
    </lineage>
</organism>
<keyword evidence="8" id="KW-1185">Reference proteome</keyword>
<comment type="caution">
    <text evidence="7">The sequence shown here is derived from an EMBL/GenBank/DDBJ whole genome shotgun (WGS) entry which is preliminary data.</text>
</comment>
<dbReference type="Proteomes" id="UP001458880">
    <property type="component" value="Unassembled WGS sequence"/>
</dbReference>
<dbReference type="PROSITE" id="PS50240">
    <property type="entry name" value="TRYPSIN_DOM"/>
    <property type="match status" value="1"/>
</dbReference>